<dbReference type="OrthoDB" id="3200438at2759"/>
<reference evidence="2 3" key="1">
    <citation type="journal article" date="2019" name="Nat. Ecol. Evol.">
        <title>Megaphylogeny resolves global patterns of mushroom evolution.</title>
        <authorList>
            <person name="Varga T."/>
            <person name="Krizsan K."/>
            <person name="Foldi C."/>
            <person name="Dima B."/>
            <person name="Sanchez-Garcia M."/>
            <person name="Sanchez-Ramirez S."/>
            <person name="Szollosi G.J."/>
            <person name="Szarkandi J.G."/>
            <person name="Papp V."/>
            <person name="Albert L."/>
            <person name="Andreopoulos W."/>
            <person name="Angelini C."/>
            <person name="Antonin V."/>
            <person name="Barry K.W."/>
            <person name="Bougher N.L."/>
            <person name="Buchanan P."/>
            <person name="Buyck B."/>
            <person name="Bense V."/>
            <person name="Catcheside P."/>
            <person name="Chovatia M."/>
            <person name="Cooper J."/>
            <person name="Damon W."/>
            <person name="Desjardin D."/>
            <person name="Finy P."/>
            <person name="Geml J."/>
            <person name="Haridas S."/>
            <person name="Hughes K."/>
            <person name="Justo A."/>
            <person name="Karasinski D."/>
            <person name="Kautmanova I."/>
            <person name="Kiss B."/>
            <person name="Kocsube S."/>
            <person name="Kotiranta H."/>
            <person name="LaButti K.M."/>
            <person name="Lechner B.E."/>
            <person name="Liimatainen K."/>
            <person name="Lipzen A."/>
            <person name="Lukacs Z."/>
            <person name="Mihaltcheva S."/>
            <person name="Morgado L.N."/>
            <person name="Niskanen T."/>
            <person name="Noordeloos M.E."/>
            <person name="Ohm R.A."/>
            <person name="Ortiz-Santana B."/>
            <person name="Ovrebo C."/>
            <person name="Racz N."/>
            <person name="Riley R."/>
            <person name="Savchenko A."/>
            <person name="Shiryaev A."/>
            <person name="Soop K."/>
            <person name="Spirin V."/>
            <person name="Szebenyi C."/>
            <person name="Tomsovsky M."/>
            <person name="Tulloss R.E."/>
            <person name="Uehling J."/>
            <person name="Grigoriev I.V."/>
            <person name="Vagvolgyi C."/>
            <person name="Papp T."/>
            <person name="Martin F.M."/>
            <person name="Miettinen O."/>
            <person name="Hibbett D.S."/>
            <person name="Nagy L.G."/>
        </authorList>
    </citation>
    <scope>NUCLEOTIDE SEQUENCE [LARGE SCALE GENOMIC DNA]</scope>
    <source>
        <strain evidence="2 3">CBS 121175</strain>
    </source>
</reference>
<feature type="region of interest" description="Disordered" evidence="1">
    <location>
        <begin position="63"/>
        <end position="83"/>
    </location>
</feature>
<name>A0A5C3LFW2_COPMA</name>
<accession>A0A5C3LFW2</accession>
<evidence type="ECO:0000313" key="3">
    <source>
        <dbReference type="Proteomes" id="UP000307440"/>
    </source>
</evidence>
<dbReference type="EMBL" id="ML210165">
    <property type="protein sequence ID" value="TFK27401.1"/>
    <property type="molecule type" value="Genomic_DNA"/>
</dbReference>
<sequence length="245" mass="26596">MLHMDVDIHPSPSTGFRAFRQVPMSSGKRARSPEVDNFYAAERPSKRLLVATSGLRLVASDRAEDSPCSSHGVPSRTTSRFPSEDWVKQAGGLSIESPMFHGSRSANSSSENVAHTADVDMVMDLEECEGTSANATASSSRNLPPTLPHRDSSSSLKSHLSRVYPQINVVPATPVLALQTTSGNQPSTNQAQSAQMSPMNLSPVQSFSNYGANPQTQTRRRVTMGPRADCEKCRLGVKGHWMHFD</sequence>
<evidence type="ECO:0000256" key="1">
    <source>
        <dbReference type="SAM" id="MobiDB-lite"/>
    </source>
</evidence>
<evidence type="ECO:0000313" key="2">
    <source>
        <dbReference type="EMBL" id="TFK27401.1"/>
    </source>
</evidence>
<organism evidence="2 3">
    <name type="scientific">Coprinopsis marcescibilis</name>
    <name type="common">Agaric fungus</name>
    <name type="synonym">Psathyrella marcescibilis</name>
    <dbReference type="NCBI Taxonomy" id="230819"/>
    <lineage>
        <taxon>Eukaryota</taxon>
        <taxon>Fungi</taxon>
        <taxon>Dikarya</taxon>
        <taxon>Basidiomycota</taxon>
        <taxon>Agaricomycotina</taxon>
        <taxon>Agaricomycetes</taxon>
        <taxon>Agaricomycetidae</taxon>
        <taxon>Agaricales</taxon>
        <taxon>Agaricineae</taxon>
        <taxon>Psathyrellaceae</taxon>
        <taxon>Coprinopsis</taxon>
    </lineage>
</organism>
<feature type="compositionally biased region" description="Low complexity" evidence="1">
    <location>
        <begin position="131"/>
        <end position="140"/>
    </location>
</feature>
<keyword evidence="3" id="KW-1185">Reference proteome</keyword>
<dbReference type="Proteomes" id="UP000307440">
    <property type="component" value="Unassembled WGS sequence"/>
</dbReference>
<gene>
    <name evidence="2" type="ORF">FA15DRAFT_685924</name>
</gene>
<dbReference type="STRING" id="230819.A0A5C3LFW2"/>
<dbReference type="AlphaFoldDB" id="A0A5C3LFW2"/>
<proteinExistence type="predicted"/>
<feature type="region of interest" description="Disordered" evidence="1">
    <location>
        <begin position="130"/>
        <end position="158"/>
    </location>
</feature>
<protein>
    <submittedName>
        <fullName evidence="2">Uncharacterized protein</fullName>
    </submittedName>
</protein>